<dbReference type="AlphaFoldDB" id="A0A8H4VPE2"/>
<proteinExistence type="predicted"/>
<name>A0A8H4VPE2_9AGAR</name>
<comment type="caution">
    <text evidence="1">The sequence shown here is derived from an EMBL/GenBank/DDBJ whole genome shotgun (WGS) entry which is preliminary data.</text>
</comment>
<dbReference type="Proteomes" id="UP000521872">
    <property type="component" value="Unassembled WGS sequence"/>
</dbReference>
<sequence length="490" mass="55380">MALSFALHNDLLWRIFDIVASGEDDWFPDSHPLQTLFHVSHTCAVWRDIILSSPSLWAKCLNFDIIRTKELRTEVIRRTGNAPLYITRRHASGHSDVEMEFADFLKHNWHRIRSVVSAISVAIEEKILEILSLPAPILVYFGFRKASDEGDKPLVTFQAQTRENIVIFGGGAPCLQELYLETYAFYPRSIMFCTQPFPQLRSLKIHAVFNAEELLETLRSTPLLESLDFQLSNPHFARERVVTDGIISPFSSTKVALPCLKNLHVYTDHTLPDAITFLDRLDIETHFALSFQATANMIPREDVVRLARILSVLFRHSGGNISDEDIPFVVNVDTSYIYISSGLMGFNMRLSTARHSFIEGISSLLQPFINSPYFHAAKSLILFGHHDSIRNLLASLTSVKILHVSYEDFAVISKWSGELHGCGELLPALEELEFSVMNDGPALEVLLLQFADNRIARYGLPLRATYCAEGSMVWEYDPMSPYTTDGGDLI</sequence>
<dbReference type="Gene3D" id="1.20.1280.50">
    <property type="match status" value="1"/>
</dbReference>
<evidence type="ECO:0008006" key="3">
    <source>
        <dbReference type="Google" id="ProtNLM"/>
    </source>
</evidence>
<accession>A0A8H4VPE2</accession>
<reference evidence="1 2" key="1">
    <citation type="submission" date="2019-12" db="EMBL/GenBank/DDBJ databases">
        <authorList>
            <person name="Floudas D."/>
            <person name="Bentzer J."/>
            <person name="Ahren D."/>
            <person name="Johansson T."/>
            <person name="Persson P."/>
            <person name="Tunlid A."/>
        </authorList>
    </citation>
    <scope>NUCLEOTIDE SEQUENCE [LARGE SCALE GENOMIC DNA]</scope>
    <source>
        <strain evidence="1 2">CBS 102.39</strain>
    </source>
</reference>
<evidence type="ECO:0000313" key="1">
    <source>
        <dbReference type="EMBL" id="KAF4615239.1"/>
    </source>
</evidence>
<gene>
    <name evidence="1" type="ORF">D9613_002636</name>
</gene>
<dbReference type="EMBL" id="JAACJL010000044">
    <property type="protein sequence ID" value="KAF4615239.1"/>
    <property type="molecule type" value="Genomic_DNA"/>
</dbReference>
<evidence type="ECO:0000313" key="2">
    <source>
        <dbReference type="Proteomes" id="UP000521872"/>
    </source>
</evidence>
<protein>
    <recommendedName>
        <fullName evidence="3">F-box domain-containing protein</fullName>
    </recommendedName>
</protein>
<organism evidence="1 2">
    <name type="scientific">Agrocybe pediades</name>
    <dbReference type="NCBI Taxonomy" id="84607"/>
    <lineage>
        <taxon>Eukaryota</taxon>
        <taxon>Fungi</taxon>
        <taxon>Dikarya</taxon>
        <taxon>Basidiomycota</taxon>
        <taxon>Agaricomycotina</taxon>
        <taxon>Agaricomycetes</taxon>
        <taxon>Agaricomycetidae</taxon>
        <taxon>Agaricales</taxon>
        <taxon>Agaricineae</taxon>
        <taxon>Strophariaceae</taxon>
        <taxon>Agrocybe</taxon>
    </lineage>
</organism>
<keyword evidence="2" id="KW-1185">Reference proteome</keyword>